<keyword evidence="2 8" id="KW-0597">Phosphoprotein</keyword>
<sequence length="235" mass="26828">MGASIYIADDEKNIRDLITKFLECDGYSVTAFETGDELMEEFLKKPCELVILDIMMPGTDGLTICRRLRTITDVPIIMLTAKDSEYDYVRGITLGGDDYLTKPFRLTTLLMRVKSLLRRMDMNTKKVTGQELSDIKIGNLRFSAQENCLYCKGKPVSLSKTELKMLTYMLKEPKKAFSREEILEGVWGFDTEVETRVTDETLRRIRRKLSLAGSNVSIGTIWGFGYRISIAEDKK</sequence>
<feature type="DNA-binding region" description="OmpR/PhoB-type" evidence="9">
    <location>
        <begin position="132"/>
        <end position="230"/>
    </location>
</feature>
<keyword evidence="4" id="KW-0805">Transcription regulation</keyword>
<dbReference type="Gene3D" id="3.40.50.2300">
    <property type="match status" value="1"/>
</dbReference>
<keyword evidence="5 9" id="KW-0238">DNA-binding</keyword>
<keyword evidence="3" id="KW-0902">Two-component regulatory system</keyword>
<evidence type="ECO:0000256" key="8">
    <source>
        <dbReference type="PROSITE-ProRule" id="PRU00169"/>
    </source>
</evidence>
<evidence type="ECO:0000256" key="5">
    <source>
        <dbReference type="ARBA" id="ARBA00023125"/>
    </source>
</evidence>
<evidence type="ECO:0000256" key="2">
    <source>
        <dbReference type="ARBA" id="ARBA00022553"/>
    </source>
</evidence>
<name>A0ABV1FBK9_9FIRM</name>
<dbReference type="InterPro" id="IPR036388">
    <property type="entry name" value="WH-like_DNA-bd_sf"/>
</dbReference>
<feature type="domain" description="Response regulatory" evidence="10">
    <location>
        <begin position="4"/>
        <end position="117"/>
    </location>
</feature>
<feature type="domain" description="OmpR/PhoB-type" evidence="11">
    <location>
        <begin position="132"/>
        <end position="230"/>
    </location>
</feature>
<dbReference type="CDD" id="cd17574">
    <property type="entry name" value="REC_OmpR"/>
    <property type="match status" value="1"/>
</dbReference>
<dbReference type="RefSeq" id="WP_117949539.1">
    <property type="nucleotide sequence ID" value="NZ_JBBMEZ010000005.1"/>
</dbReference>
<keyword evidence="13" id="KW-1185">Reference proteome</keyword>
<dbReference type="Pfam" id="PF00072">
    <property type="entry name" value="Response_reg"/>
    <property type="match status" value="1"/>
</dbReference>
<dbReference type="SUPFAM" id="SSF52172">
    <property type="entry name" value="CheY-like"/>
    <property type="match status" value="1"/>
</dbReference>
<dbReference type="CDD" id="cd00383">
    <property type="entry name" value="trans_reg_C"/>
    <property type="match status" value="1"/>
</dbReference>
<organism evidence="12 13">
    <name type="scientific">Ruminococcoides intestinale</name>
    <dbReference type="NCBI Taxonomy" id="3133162"/>
    <lineage>
        <taxon>Bacteria</taxon>
        <taxon>Bacillati</taxon>
        <taxon>Bacillota</taxon>
        <taxon>Clostridia</taxon>
        <taxon>Eubacteriales</taxon>
        <taxon>Oscillospiraceae</taxon>
        <taxon>Ruminococcoides</taxon>
    </lineage>
</organism>
<evidence type="ECO:0000256" key="3">
    <source>
        <dbReference type="ARBA" id="ARBA00023012"/>
    </source>
</evidence>
<feature type="modified residue" description="4-aspartylphosphate" evidence="8">
    <location>
        <position position="53"/>
    </location>
</feature>
<evidence type="ECO:0000259" key="10">
    <source>
        <dbReference type="PROSITE" id="PS50110"/>
    </source>
</evidence>
<comment type="caution">
    <text evidence="12">The sequence shown here is derived from an EMBL/GenBank/DDBJ whole genome shotgun (WGS) entry which is preliminary data.</text>
</comment>
<evidence type="ECO:0000256" key="7">
    <source>
        <dbReference type="ARBA" id="ARBA00024867"/>
    </source>
</evidence>
<keyword evidence="6" id="KW-0804">Transcription</keyword>
<dbReference type="InterPro" id="IPR016032">
    <property type="entry name" value="Sig_transdc_resp-reg_C-effctor"/>
</dbReference>
<dbReference type="PANTHER" id="PTHR48111">
    <property type="entry name" value="REGULATOR OF RPOS"/>
    <property type="match status" value="1"/>
</dbReference>
<dbReference type="PROSITE" id="PS51755">
    <property type="entry name" value="OMPR_PHOB"/>
    <property type="match status" value="1"/>
</dbReference>
<dbReference type="Proteomes" id="UP001490816">
    <property type="component" value="Unassembled WGS sequence"/>
</dbReference>
<dbReference type="Gene3D" id="6.10.250.690">
    <property type="match status" value="1"/>
</dbReference>
<accession>A0ABV1FBK9</accession>
<dbReference type="InterPro" id="IPR001867">
    <property type="entry name" value="OmpR/PhoB-type_DNA-bd"/>
</dbReference>
<dbReference type="SUPFAM" id="SSF46894">
    <property type="entry name" value="C-terminal effector domain of the bipartite response regulators"/>
    <property type="match status" value="1"/>
</dbReference>
<evidence type="ECO:0000256" key="9">
    <source>
        <dbReference type="PROSITE-ProRule" id="PRU01091"/>
    </source>
</evidence>
<evidence type="ECO:0000313" key="12">
    <source>
        <dbReference type="EMBL" id="MEQ2469279.1"/>
    </source>
</evidence>
<dbReference type="EMBL" id="JBBMEZ010000005">
    <property type="protein sequence ID" value="MEQ2469279.1"/>
    <property type="molecule type" value="Genomic_DNA"/>
</dbReference>
<dbReference type="PROSITE" id="PS50110">
    <property type="entry name" value="RESPONSE_REGULATORY"/>
    <property type="match status" value="1"/>
</dbReference>
<dbReference type="InterPro" id="IPR001789">
    <property type="entry name" value="Sig_transdc_resp-reg_receiver"/>
</dbReference>
<reference evidence="12 13" key="1">
    <citation type="submission" date="2024-03" db="EMBL/GenBank/DDBJ databases">
        <title>Human intestinal bacterial collection.</title>
        <authorList>
            <person name="Pauvert C."/>
            <person name="Hitch T.C.A."/>
            <person name="Clavel T."/>
        </authorList>
    </citation>
    <scope>NUCLEOTIDE SEQUENCE [LARGE SCALE GENOMIC DNA]</scope>
    <source>
        <strain evidence="12 13">CLA-JM-H38</strain>
    </source>
</reference>
<evidence type="ECO:0000256" key="6">
    <source>
        <dbReference type="ARBA" id="ARBA00023163"/>
    </source>
</evidence>
<proteinExistence type="predicted"/>
<evidence type="ECO:0000256" key="4">
    <source>
        <dbReference type="ARBA" id="ARBA00023015"/>
    </source>
</evidence>
<comment type="function">
    <text evidence="7">May play the central regulatory role in sporulation. It may be an element of the effector pathway responsible for the activation of sporulation genes in response to nutritional stress. Spo0A may act in concert with spo0H (a sigma factor) to control the expression of some genes that are critical to the sporulation process.</text>
</comment>
<dbReference type="SMART" id="SM00862">
    <property type="entry name" value="Trans_reg_C"/>
    <property type="match status" value="1"/>
</dbReference>
<dbReference type="PANTHER" id="PTHR48111:SF40">
    <property type="entry name" value="PHOSPHATE REGULON TRANSCRIPTIONAL REGULATORY PROTEIN PHOB"/>
    <property type="match status" value="1"/>
</dbReference>
<dbReference type="SMART" id="SM00448">
    <property type="entry name" value="REC"/>
    <property type="match status" value="1"/>
</dbReference>
<dbReference type="InterPro" id="IPR011006">
    <property type="entry name" value="CheY-like_superfamily"/>
</dbReference>
<protein>
    <recommendedName>
        <fullName evidence="1">Stage 0 sporulation protein A homolog</fullName>
    </recommendedName>
</protein>
<gene>
    <name evidence="12" type="ORF">WMO39_02865</name>
</gene>
<evidence type="ECO:0000313" key="13">
    <source>
        <dbReference type="Proteomes" id="UP001490816"/>
    </source>
</evidence>
<evidence type="ECO:0000259" key="11">
    <source>
        <dbReference type="PROSITE" id="PS51755"/>
    </source>
</evidence>
<dbReference type="Gene3D" id="1.10.10.10">
    <property type="entry name" value="Winged helix-like DNA-binding domain superfamily/Winged helix DNA-binding domain"/>
    <property type="match status" value="1"/>
</dbReference>
<dbReference type="InterPro" id="IPR039420">
    <property type="entry name" value="WalR-like"/>
</dbReference>
<evidence type="ECO:0000256" key="1">
    <source>
        <dbReference type="ARBA" id="ARBA00018672"/>
    </source>
</evidence>
<dbReference type="Pfam" id="PF00486">
    <property type="entry name" value="Trans_reg_C"/>
    <property type="match status" value="1"/>
</dbReference>